<dbReference type="RefSeq" id="WP_094252709.1">
    <property type="nucleotide sequence ID" value="NZ_JBHLXL010000001.1"/>
</dbReference>
<protein>
    <submittedName>
        <fullName evidence="1">Uncharacterized protein</fullName>
    </submittedName>
</protein>
<name>A0A235F7S6_9BACL</name>
<organism evidence="1 2">
    <name type="scientific">Fictibacillus aquaticus</name>
    <dbReference type="NCBI Taxonomy" id="2021314"/>
    <lineage>
        <taxon>Bacteria</taxon>
        <taxon>Bacillati</taxon>
        <taxon>Bacillota</taxon>
        <taxon>Bacilli</taxon>
        <taxon>Bacillales</taxon>
        <taxon>Fictibacillaceae</taxon>
        <taxon>Fictibacillus</taxon>
    </lineage>
</organism>
<dbReference type="EMBL" id="NOII01000003">
    <property type="protein sequence ID" value="OYD57360.1"/>
    <property type="molecule type" value="Genomic_DNA"/>
</dbReference>
<sequence>MEMYTFIVWIVLAAGQVAMAALRSYAVPGIGQAMPEQFGTLSPENQNAVLHKRAVSLQFHNKNDGNPVFREVCLVDTS</sequence>
<reference evidence="1 2" key="1">
    <citation type="submission" date="2017-07" db="EMBL/GenBank/DDBJ databases">
        <title>Fictibacillus sp. nov. GDSW-R2A3 Genome sequencing and assembly.</title>
        <authorList>
            <person name="Mayilraj S."/>
        </authorList>
    </citation>
    <scope>NUCLEOTIDE SEQUENCE [LARGE SCALE GENOMIC DNA]</scope>
    <source>
        <strain evidence="1 2">GDSW-R2A3</strain>
    </source>
</reference>
<proteinExistence type="predicted"/>
<keyword evidence="2" id="KW-1185">Reference proteome</keyword>
<comment type="caution">
    <text evidence="1">The sequence shown here is derived from an EMBL/GenBank/DDBJ whole genome shotgun (WGS) entry which is preliminary data.</text>
</comment>
<evidence type="ECO:0000313" key="1">
    <source>
        <dbReference type="EMBL" id="OYD57360.1"/>
    </source>
</evidence>
<gene>
    <name evidence="1" type="ORF">CGZ90_11810</name>
</gene>
<accession>A0A235F7S6</accession>
<evidence type="ECO:0000313" key="2">
    <source>
        <dbReference type="Proteomes" id="UP000215059"/>
    </source>
</evidence>
<dbReference type="Proteomes" id="UP000215059">
    <property type="component" value="Unassembled WGS sequence"/>
</dbReference>
<dbReference type="AlphaFoldDB" id="A0A235F7S6"/>